<proteinExistence type="predicted"/>
<feature type="region of interest" description="Disordered" evidence="1">
    <location>
        <begin position="59"/>
        <end position="155"/>
    </location>
</feature>
<dbReference type="AlphaFoldDB" id="A0A1V6Q3K7"/>
<name>A0A1V6Q3K7_9EURO</name>
<evidence type="ECO:0000256" key="1">
    <source>
        <dbReference type="SAM" id="MobiDB-lite"/>
    </source>
</evidence>
<evidence type="ECO:0000313" key="2">
    <source>
        <dbReference type="EMBL" id="OQD83848.1"/>
    </source>
</evidence>
<reference evidence="3" key="1">
    <citation type="journal article" date="2017" name="Nat. Microbiol.">
        <title>Global analysis of biosynthetic gene clusters reveals vast potential of secondary metabolite production in Penicillium species.</title>
        <authorList>
            <person name="Nielsen J.C."/>
            <person name="Grijseels S."/>
            <person name="Prigent S."/>
            <person name="Ji B."/>
            <person name="Dainat J."/>
            <person name="Nielsen K.F."/>
            <person name="Frisvad J.C."/>
            <person name="Workman M."/>
            <person name="Nielsen J."/>
        </authorList>
    </citation>
    <scope>NUCLEOTIDE SEQUENCE [LARGE SCALE GENOMIC DNA]</scope>
    <source>
        <strain evidence="3">IBT 31811</strain>
    </source>
</reference>
<comment type="caution">
    <text evidence="2">The sequence shown here is derived from an EMBL/GenBank/DDBJ whole genome shotgun (WGS) entry which is preliminary data.</text>
</comment>
<protein>
    <submittedName>
        <fullName evidence="2">Uncharacterized protein</fullName>
    </submittedName>
</protein>
<dbReference type="EMBL" id="MDYN01000015">
    <property type="protein sequence ID" value="OQD83848.1"/>
    <property type="molecule type" value="Genomic_DNA"/>
</dbReference>
<evidence type="ECO:0000313" key="3">
    <source>
        <dbReference type="Proteomes" id="UP000191672"/>
    </source>
</evidence>
<feature type="compositionally biased region" description="Basic and acidic residues" evidence="1">
    <location>
        <begin position="119"/>
        <end position="141"/>
    </location>
</feature>
<accession>A0A1V6Q3K7</accession>
<gene>
    <name evidence="2" type="ORF">PENANT_c015G00056</name>
</gene>
<keyword evidence="3" id="KW-1185">Reference proteome</keyword>
<feature type="compositionally biased region" description="Polar residues" evidence="1">
    <location>
        <begin position="62"/>
        <end position="74"/>
    </location>
</feature>
<dbReference type="Proteomes" id="UP000191672">
    <property type="component" value="Unassembled WGS sequence"/>
</dbReference>
<organism evidence="2 3">
    <name type="scientific">Penicillium antarcticum</name>
    <dbReference type="NCBI Taxonomy" id="416450"/>
    <lineage>
        <taxon>Eukaryota</taxon>
        <taxon>Fungi</taxon>
        <taxon>Dikarya</taxon>
        <taxon>Ascomycota</taxon>
        <taxon>Pezizomycotina</taxon>
        <taxon>Eurotiomycetes</taxon>
        <taxon>Eurotiomycetidae</taxon>
        <taxon>Eurotiales</taxon>
        <taxon>Aspergillaceae</taxon>
        <taxon>Penicillium</taxon>
    </lineage>
</organism>
<feature type="compositionally biased region" description="Acidic residues" evidence="1">
    <location>
        <begin position="145"/>
        <end position="155"/>
    </location>
</feature>
<dbReference type="STRING" id="416450.A0A1V6Q3K7"/>
<sequence>MGGKVKWDAAADQVLLAKILDTHDVSVDCAKVAEAWPADPGSMPTARAIKERIFKIRELAKTASTGPSGSQSPAATRKPATPRKPASVRKGAKASENITPTPTSSRKRKRIIPAEESEVEKSNNEGDESKYLFDVRIKEEPTSGPEEDADSDREE</sequence>